<sequence length="179" mass="18397">MSMKMNKAMLAVAVVFGISSLAHAADQGHGKVTFTGSIIDAPCSIAPESIDQTVELGQVSNAALKDSGQSTPKSFVIKLENCTFGTPAAKNKVQLIFTGMESAAGNGLLGITGNAKGASVAITQADGQVIELGKPTKEQTLQDGNNTLSFAAYMQGDGASAVITEGDFQAVTDFTMAYN</sequence>
<protein>
    <submittedName>
        <fullName evidence="3">Fimbria A protein</fullName>
    </submittedName>
</protein>
<dbReference type="Gene3D" id="2.60.40.1090">
    <property type="entry name" value="Fimbrial-type adhesion domain"/>
    <property type="match status" value="1"/>
</dbReference>
<dbReference type="InterPro" id="IPR008966">
    <property type="entry name" value="Adhesion_dom_sf"/>
</dbReference>
<feature type="signal peptide" evidence="1">
    <location>
        <begin position="1"/>
        <end position="24"/>
    </location>
</feature>
<reference evidence="3" key="2">
    <citation type="submission" date="2015-07" db="EMBL/GenBank/DDBJ databases">
        <authorList>
            <person name="Welte C."/>
            <person name="de Graaf R."/>
            <person name="van den Bosch T.J.M."/>
            <person name="Op den Camp H."/>
            <person name="van Dam N."/>
            <person name="Jetten M."/>
        </authorList>
    </citation>
    <scope>NUCLEOTIDE SEQUENCE</scope>
    <source>
        <plasmid evidence="3">Drgb3</plasmid>
    </source>
</reference>
<dbReference type="AlphaFoldDB" id="A0A0N9N0A6"/>
<proteinExistence type="predicted"/>
<dbReference type="InterPro" id="IPR000259">
    <property type="entry name" value="Adhesion_dom_fimbrial"/>
</dbReference>
<reference evidence="3" key="1">
    <citation type="journal article" date="2015" name="Environ. Microbiol.">
        <title>Plasmids from the gut microbiome of cabbage root fly larvae encode SaxA that catalyses the conversion of the plant toxin 2-phenylethyl isothiocyanate.</title>
        <authorList>
            <person name="Welte C.U."/>
            <person name="de Graaf R.M."/>
            <person name="van den Bosch T.J."/>
            <person name="Op den Camp H.J."/>
            <person name="van Dam N.M."/>
            <person name="Jetten M.S."/>
        </authorList>
    </citation>
    <scope>NUCLEOTIDE SEQUENCE</scope>
    <source>
        <plasmid evidence="3">Drgb3</plasmid>
    </source>
</reference>
<evidence type="ECO:0000313" key="3">
    <source>
        <dbReference type="EMBL" id="ALG88716.1"/>
    </source>
</evidence>
<name>A0A0N9N0A6_PECCA</name>
<accession>A0A0N9N0A6</accession>
<dbReference type="InterPro" id="IPR050263">
    <property type="entry name" value="Bact_Fimbrial_Adh_Pro"/>
</dbReference>
<geneLocation type="plasmid" evidence="3">
    <name>Drgb3</name>
</geneLocation>
<feature type="chain" id="PRO_5006037796" evidence="1">
    <location>
        <begin position="25"/>
        <end position="179"/>
    </location>
</feature>
<dbReference type="PANTHER" id="PTHR33420">
    <property type="entry name" value="FIMBRIAL SUBUNIT ELFA-RELATED"/>
    <property type="match status" value="1"/>
</dbReference>
<dbReference type="GO" id="GO:0009289">
    <property type="term" value="C:pilus"/>
    <property type="evidence" value="ECO:0007669"/>
    <property type="project" value="InterPro"/>
</dbReference>
<organism evidence="3">
    <name type="scientific">Pectobacterium carotovorum</name>
    <name type="common">Erwinia carotovora</name>
    <dbReference type="NCBI Taxonomy" id="554"/>
    <lineage>
        <taxon>Bacteria</taxon>
        <taxon>Pseudomonadati</taxon>
        <taxon>Pseudomonadota</taxon>
        <taxon>Gammaproteobacteria</taxon>
        <taxon>Enterobacterales</taxon>
        <taxon>Pectobacteriaceae</taxon>
        <taxon>Pectobacterium</taxon>
    </lineage>
</organism>
<dbReference type="InterPro" id="IPR036937">
    <property type="entry name" value="Adhesion_dom_fimbrial_sf"/>
</dbReference>
<keyword evidence="3" id="KW-0614">Plasmid</keyword>
<dbReference type="Pfam" id="PF00419">
    <property type="entry name" value="Fimbrial"/>
    <property type="match status" value="1"/>
</dbReference>
<feature type="domain" description="Fimbrial-type adhesion" evidence="2">
    <location>
        <begin position="33"/>
        <end position="178"/>
    </location>
</feature>
<dbReference type="PANTHER" id="PTHR33420:SF26">
    <property type="entry name" value="FIMBRIAL SUBUNIT"/>
    <property type="match status" value="1"/>
</dbReference>
<dbReference type="EMBL" id="KT351734">
    <property type="protein sequence ID" value="ALG88716.1"/>
    <property type="molecule type" value="Genomic_DNA"/>
</dbReference>
<evidence type="ECO:0000256" key="1">
    <source>
        <dbReference type="SAM" id="SignalP"/>
    </source>
</evidence>
<dbReference type="GO" id="GO:0043709">
    <property type="term" value="P:cell adhesion involved in single-species biofilm formation"/>
    <property type="evidence" value="ECO:0007669"/>
    <property type="project" value="TreeGrafter"/>
</dbReference>
<dbReference type="SUPFAM" id="SSF49401">
    <property type="entry name" value="Bacterial adhesins"/>
    <property type="match status" value="1"/>
</dbReference>
<evidence type="ECO:0000259" key="2">
    <source>
        <dbReference type="Pfam" id="PF00419"/>
    </source>
</evidence>
<keyword evidence="1" id="KW-0732">Signal</keyword>